<comment type="caution">
    <text evidence="1">The sequence shown here is derived from an EMBL/GenBank/DDBJ whole genome shotgun (WGS) entry which is preliminary data.</text>
</comment>
<name>A0ABV6GJA0_9BACI</name>
<dbReference type="Proteomes" id="UP001589854">
    <property type="component" value="Unassembled WGS sequence"/>
</dbReference>
<evidence type="ECO:0000313" key="2">
    <source>
        <dbReference type="Proteomes" id="UP001589854"/>
    </source>
</evidence>
<organism evidence="1 2">
    <name type="scientific">Metabacillus herbersteinensis</name>
    <dbReference type="NCBI Taxonomy" id="283816"/>
    <lineage>
        <taxon>Bacteria</taxon>
        <taxon>Bacillati</taxon>
        <taxon>Bacillota</taxon>
        <taxon>Bacilli</taxon>
        <taxon>Bacillales</taxon>
        <taxon>Bacillaceae</taxon>
        <taxon>Metabacillus</taxon>
    </lineage>
</organism>
<evidence type="ECO:0000313" key="1">
    <source>
        <dbReference type="EMBL" id="MFC0273766.1"/>
    </source>
</evidence>
<dbReference type="EMBL" id="JBHLVO010000024">
    <property type="protein sequence ID" value="MFC0273766.1"/>
    <property type="molecule type" value="Genomic_DNA"/>
</dbReference>
<reference evidence="1 2" key="1">
    <citation type="submission" date="2024-09" db="EMBL/GenBank/DDBJ databases">
        <authorList>
            <person name="Sun Q."/>
            <person name="Mori K."/>
        </authorList>
    </citation>
    <scope>NUCLEOTIDE SEQUENCE [LARGE SCALE GENOMIC DNA]</scope>
    <source>
        <strain evidence="1 2">CCM 7228</strain>
    </source>
</reference>
<keyword evidence="2" id="KW-1185">Reference proteome</keyword>
<accession>A0ABV6GJA0</accession>
<dbReference type="RefSeq" id="WP_378937393.1">
    <property type="nucleotide sequence ID" value="NZ_JBHLVO010000024.1"/>
</dbReference>
<proteinExistence type="predicted"/>
<sequence>MKDNRNKHIWIETEEWAEGEWDVEDDNLDVIVTFSDRSKWITSFFTYKNILS</sequence>
<gene>
    <name evidence="1" type="ORF">ACFFIX_20475</name>
</gene>
<protein>
    <submittedName>
        <fullName evidence="1">Uncharacterized protein</fullName>
    </submittedName>
</protein>